<dbReference type="PROSITE" id="PS50987">
    <property type="entry name" value="HTH_ARSR_2"/>
    <property type="match status" value="1"/>
</dbReference>
<evidence type="ECO:0000259" key="4">
    <source>
        <dbReference type="PROSITE" id="PS50987"/>
    </source>
</evidence>
<dbReference type="NCBIfam" id="NF033788">
    <property type="entry name" value="HTH_metalloreg"/>
    <property type="match status" value="1"/>
</dbReference>
<dbReference type="SMART" id="SM00418">
    <property type="entry name" value="HTH_ARSR"/>
    <property type="match status" value="1"/>
</dbReference>
<feature type="domain" description="HTH arsR-type" evidence="4">
    <location>
        <begin position="13"/>
        <end position="107"/>
    </location>
</feature>
<dbReference type="AlphaFoldDB" id="A0AAW3U753"/>
<dbReference type="CDD" id="cd00090">
    <property type="entry name" value="HTH_ARSR"/>
    <property type="match status" value="1"/>
</dbReference>
<dbReference type="PANTHER" id="PTHR43132:SF2">
    <property type="entry name" value="ARSENICAL RESISTANCE OPERON REPRESSOR ARSR-RELATED"/>
    <property type="match status" value="1"/>
</dbReference>
<gene>
    <name evidence="5" type="ORF">FHY32_002984</name>
</gene>
<name>A0AAW3U753_XANEU</name>
<dbReference type="InterPro" id="IPR051011">
    <property type="entry name" value="Metal_resp_trans_reg"/>
</dbReference>
<evidence type="ECO:0000313" key="6">
    <source>
        <dbReference type="Proteomes" id="UP000576603"/>
    </source>
</evidence>
<evidence type="ECO:0000256" key="1">
    <source>
        <dbReference type="ARBA" id="ARBA00023015"/>
    </source>
</evidence>
<dbReference type="Pfam" id="PF01022">
    <property type="entry name" value="HTH_5"/>
    <property type="match status" value="1"/>
</dbReference>
<evidence type="ECO:0000256" key="2">
    <source>
        <dbReference type="ARBA" id="ARBA00023125"/>
    </source>
</evidence>
<sequence>MTESAFSTDALAAMKERVPDVAELLRFMATPSRLLLLCQLSQGESTVSGLEATTGIRQPALSQQLADLRQRQLVLTRRESRSIIYRLADPKVAALLSAMHAIFCAEDDHGDRVPE</sequence>
<organism evidence="5 6">
    <name type="scientific">Xanthomonas euvesicatoria</name>
    <dbReference type="NCBI Taxonomy" id="456327"/>
    <lineage>
        <taxon>Bacteria</taxon>
        <taxon>Pseudomonadati</taxon>
        <taxon>Pseudomonadota</taxon>
        <taxon>Gammaproteobacteria</taxon>
        <taxon>Lysobacterales</taxon>
        <taxon>Lysobacteraceae</taxon>
        <taxon>Xanthomonas</taxon>
    </lineage>
</organism>
<protein>
    <submittedName>
        <fullName evidence="5">ArsR family transcriptional regulator</fullName>
    </submittedName>
</protein>
<accession>A0AAW3U753</accession>
<dbReference type="SUPFAM" id="SSF46785">
    <property type="entry name" value="Winged helix' DNA-binding domain"/>
    <property type="match status" value="1"/>
</dbReference>
<dbReference type="PANTHER" id="PTHR43132">
    <property type="entry name" value="ARSENICAL RESISTANCE OPERON REPRESSOR ARSR-RELATED"/>
    <property type="match status" value="1"/>
</dbReference>
<keyword evidence="2" id="KW-0238">DNA-binding</keyword>
<evidence type="ECO:0000313" key="5">
    <source>
        <dbReference type="EMBL" id="MBB4724615.1"/>
    </source>
</evidence>
<dbReference type="InterPro" id="IPR001845">
    <property type="entry name" value="HTH_ArsR_DNA-bd_dom"/>
</dbReference>
<dbReference type="InterPro" id="IPR036390">
    <property type="entry name" value="WH_DNA-bd_sf"/>
</dbReference>
<keyword evidence="1" id="KW-0805">Transcription regulation</keyword>
<dbReference type="GO" id="GO:0003677">
    <property type="term" value="F:DNA binding"/>
    <property type="evidence" value="ECO:0007669"/>
    <property type="project" value="UniProtKB-KW"/>
</dbReference>
<comment type="caution">
    <text evidence="5">The sequence shown here is derived from an EMBL/GenBank/DDBJ whole genome shotgun (WGS) entry which is preliminary data.</text>
</comment>
<evidence type="ECO:0000256" key="3">
    <source>
        <dbReference type="ARBA" id="ARBA00023163"/>
    </source>
</evidence>
<dbReference type="InterPro" id="IPR011991">
    <property type="entry name" value="ArsR-like_HTH"/>
</dbReference>
<proteinExistence type="predicted"/>
<dbReference type="GO" id="GO:0003700">
    <property type="term" value="F:DNA-binding transcription factor activity"/>
    <property type="evidence" value="ECO:0007669"/>
    <property type="project" value="InterPro"/>
</dbReference>
<dbReference type="Gene3D" id="1.10.10.10">
    <property type="entry name" value="Winged helix-like DNA-binding domain superfamily/Winged helix DNA-binding domain"/>
    <property type="match status" value="1"/>
</dbReference>
<dbReference type="EMBL" id="JACHNL010000006">
    <property type="protein sequence ID" value="MBB4724615.1"/>
    <property type="molecule type" value="Genomic_DNA"/>
</dbReference>
<keyword evidence="3" id="KW-0804">Transcription</keyword>
<dbReference type="InterPro" id="IPR036388">
    <property type="entry name" value="WH-like_DNA-bd_sf"/>
</dbReference>
<dbReference type="Proteomes" id="UP000576603">
    <property type="component" value="Unassembled WGS sequence"/>
</dbReference>
<dbReference type="PRINTS" id="PR00778">
    <property type="entry name" value="HTHARSR"/>
</dbReference>
<reference evidence="5 6" key="1">
    <citation type="submission" date="2020-08" db="EMBL/GenBank/DDBJ databases">
        <title>Studying the diversity of plant-associated saprophytic bacteria and their role in host health and plant-pathogen interactions.</title>
        <authorList>
            <person name="Potnis N."/>
        </authorList>
    </citation>
    <scope>NUCLEOTIDE SEQUENCE [LARGE SCALE GENOMIC DNA]</scope>
    <source>
        <strain evidence="5 6">CFBP 7922</strain>
    </source>
</reference>